<dbReference type="SUPFAM" id="SSF51905">
    <property type="entry name" value="FAD/NAD(P)-binding domain"/>
    <property type="match status" value="1"/>
</dbReference>
<proteinExistence type="inferred from homology"/>
<dbReference type="GO" id="GO:0005737">
    <property type="term" value="C:cytoplasm"/>
    <property type="evidence" value="ECO:0007669"/>
    <property type="project" value="TreeGrafter"/>
</dbReference>
<dbReference type="NCBIfam" id="NF001933">
    <property type="entry name" value="PRK00711.1"/>
    <property type="match status" value="1"/>
</dbReference>
<organism evidence="4 5">
    <name type="scientific">Hydrocarboniclastica marina</name>
    <dbReference type="NCBI Taxonomy" id="2259620"/>
    <lineage>
        <taxon>Bacteria</taxon>
        <taxon>Pseudomonadati</taxon>
        <taxon>Pseudomonadota</taxon>
        <taxon>Gammaproteobacteria</taxon>
        <taxon>Alteromonadales</taxon>
        <taxon>Alteromonadaceae</taxon>
        <taxon>Hydrocarboniclastica</taxon>
    </lineage>
</organism>
<dbReference type="Proteomes" id="UP000298049">
    <property type="component" value="Chromosome"/>
</dbReference>
<dbReference type="AlphaFoldDB" id="A0A4P7XIU5"/>
<dbReference type="Gene3D" id="3.30.9.10">
    <property type="entry name" value="D-Amino Acid Oxidase, subunit A, domain 2"/>
    <property type="match status" value="1"/>
</dbReference>
<dbReference type="InterPro" id="IPR006076">
    <property type="entry name" value="FAD-dep_OxRdtase"/>
</dbReference>
<evidence type="ECO:0000259" key="3">
    <source>
        <dbReference type="Pfam" id="PF01266"/>
    </source>
</evidence>
<accession>A0A4P7XIU5</accession>
<evidence type="ECO:0000313" key="4">
    <source>
        <dbReference type="EMBL" id="QCF26675.1"/>
    </source>
</evidence>
<dbReference type="KEGG" id="hmi:soil367_12440"/>
<dbReference type="OrthoDB" id="9805337at2"/>
<dbReference type="Gene3D" id="3.50.50.60">
    <property type="entry name" value="FAD/NAD(P)-binding domain"/>
    <property type="match status" value="2"/>
</dbReference>
<dbReference type="InterPro" id="IPR036188">
    <property type="entry name" value="FAD/NAD-bd_sf"/>
</dbReference>
<dbReference type="Pfam" id="PF01266">
    <property type="entry name" value="DAO"/>
    <property type="match status" value="1"/>
</dbReference>
<dbReference type="PANTHER" id="PTHR13847:SF280">
    <property type="entry name" value="D-AMINO ACID DEHYDROGENASE"/>
    <property type="match status" value="1"/>
</dbReference>
<evidence type="ECO:0000256" key="2">
    <source>
        <dbReference type="ARBA" id="ARBA00023002"/>
    </source>
</evidence>
<reference evidence="4 5" key="1">
    <citation type="submission" date="2018-07" db="EMBL/GenBank/DDBJ databases">
        <title>Marsedoiliclastica nanhaica gen. nov. sp. nov., a novel marine hydrocarbonoclastic bacterium isolated from an in-situ enriched hydrocarbon-degrading consortium in deep-sea sediment.</title>
        <authorList>
            <person name="Dong C."/>
            <person name="Ma T."/>
            <person name="Liu R."/>
            <person name="Shao Z."/>
        </authorList>
    </citation>
    <scope>NUCLEOTIDE SEQUENCE [LARGE SCALE GENOMIC DNA]</scope>
    <source>
        <strain evidence="5">soil36-7</strain>
    </source>
</reference>
<dbReference type="GO" id="GO:0055130">
    <property type="term" value="P:D-alanine catabolic process"/>
    <property type="evidence" value="ECO:0007669"/>
    <property type="project" value="TreeGrafter"/>
</dbReference>
<sequence>MRMHIAVLGAGVVGTTTAWYLRQAGHEVTVLERQSGAGQETSFANGGQISVSHAEPWANPAAPRKILKWLFQDDAPLLFRLRADPRQWLWGLRFLRECSAARTRHNIIQIVNLGTYSRDRLQALRAETGIQYDQREQGILHFYTNPQEFEAALGPAELMREFGCQRDVISAREAVALEPALGCFESRIAGATFTRHDESGDAGMFTRNLAALAAEKGVDFRYGTTVLGLNRSGDRIEGARIIEQGRHSVLKADAFVLSLGSYSEALARPLGVNLNIYPAKGYSITVPVDDESQAHEVSLTDDEYKLVYSRLGNRLRVAGMAELSGYSRDLSLHRCKAIVARASALFPKAGRWDEAEFWTGLRPATPSNVPYIGRSGLRNLYLNTGHGTLGWTHSCGSAAALADIVDGQTPAVDFAFSGK</sequence>
<dbReference type="PANTHER" id="PTHR13847">
    <property type="entry name" value="SARCOSINE DEHYDROGENASE-RELATED"/>
    <property type="match status" value="1"/>
</dbReference>
<evidence type="ECO:0000313" key="5">
    <source>
        <dbReference type="Proteomes" id="UP000298049"/>
    </source>
</evidence>
<keyword evidence="2" id="KW-0560">Oxidoreductase</keyword>
<dbReference type="GO" id="GO:0008718">
    <property type="term" value="F:D-amino-acid dehydrogenase activity"/>
    <property type="evidence" value="ECO:0007669"/>
    <property type="project" value="TreeGrafter"/>
</dbReference>
<dbReference type="GO" id="GO:0005886">
    <property type="term" value="C:plasma membrane"/>
    <property type="evidence" value="ECO:0007669"/>
    <property type="project" value="TreeGrafter"/>
</dbReference>
<comment type="similarity">
    <text evidence="1">Belongs to the DadA oxidoreductase family.</text>
</comment>
<dbReference type="EMBL" id="CP031093">
    <property type="protein sequence ID" value="QCF26675.1"/>
    <property type="molecule type" value="Genomic_DNA"/>
</dbReference>
<feature type="domain" description="FAD dependent oxidoreductase" evidence="3">
    <location>
        <begin position="5"/>
        <end position="403"/>
    </location>
</feature>
<gene>
    <name evidence="4" type="ORF">soil367_12440</name>
</gene>
<dbReference type="SUPFAM" id="SSF54373">
    <property type="entry name" value="FAD-linked reductases, C-terminal domain"/>
    <property type="match status" value="1"/>
</dbReference>
<protein>
    <submittedName>
        <fullName evidence="4">D-amino acid dehydrogenase</fullName>
    </submittedName>
</protein>
<name>A0A4P7XIU5_9ALTE</name>
<evidence type="ECO:0000256" key="1">
    <source>
        <dbReference type="ARBA" id="ARBA00009410"/>
    </source>
</evidence>
<keyword evidence="5" id="KW-1185">Reference proteome</keyword>